<organism evidence="11 12">
    <name type="scientific">Rhizoctonia solani</name>
    <dbReference type="NCBI Taxonomy" id="456999"/>
    <lineage>
        <taxon>Eukaryota</taxon>
        <taxon>Fungi</taxon>
        <taxon>Dikarya</taxon>
        <taxon>Basidiomycota</taxon>
        <taxon>Agaricomycotina</taxon>
        <taxon>Agaricomycetes</taxon>
        <taxon>Cantharellales</taxon>
        <taxon>Ceratobasidiaceae</taxon>
        <taxon>Rhizoctonia</taxon>
    </lineage>
</organism>
<dbReference type="InterPro" id="IPR050364">
    <property type="entry name" value="Cytochrome_P450_fung"/>
</dbReference>
<dbReference type="InterPro" id="IPR002401">
    <property type="entry name" value="Cyt_P450_E_grp-I"/>
</dbReference>
<dbReference type="PANTHER" id="PTHR46300">
    <property type="entry name" value="P450, PUTATIVE (EUROFUNG)-RELATED-RELATED"/>
    <property type="match status" value="1"/>
</dbReference>
<comment type="caution">
    <text evidence="11">The sequence shown here is derived from an EMBL/GenBank/DDBJ whole genome shotgun (WGS) entry which is preliminary data.</text>
</comment>
<dbReference type="GO" id="GO:0016705">
    <property type="term" value="F:oxidoreductase activity, acting on paired donors, with incorporation or reduction of molecular oxygen"/>
    <property type="evidence" value="ECO:0007669"/>
    <property type="project" value="InterPro"/>
</dbReference>
<evidence type="ECO:0000256" key="4">
    <source>
        <dbReference type="ARBA" id="ARBA00022617"/>
    </source>
</evidence>
<proteinExistence type="inferred from homology"/>
<accession>A0A8H3H7E2</accession>
<dbReference type="PROSITE" id="PS00086">
    <property type="entry name" value="CYTOCHROME_P450"/>
    <property type="match status" value="1"/>
</dbReference>
<evidence type="ECO:0000256" key="3">
    <source>
        <dbReference type="ARBA" id="ARBA00010617"/>
    </source>
</evidence>
<dbReference type="EMBL" id="CAJMWY010002233">
    <property type="protein sequence ID" value="CAE6485513.1"/>
    <property type="molecule type" value="Genomic_DNA"/>
</dbReference>
<feature type="binding site" description="axial binding residue" evidence="9">
    <location>
        <position position="447"/>
    </location>
    <ligand>
        <name>heme</name>
        <dbReference type="ChEBI" id="CHEBI:30413"/>
    </ligand>
    <ligandPart>
        <name>Fe</name>
        <dbReference type="ChEBI" id="CHEBI:18248"/>
    </ligandPart>
</feature>
<gene>
    <name evidence="11" type="ORF">RDB_LOCUS103987</name>
</gene>
<evidence type="ECO:0000256" key="1">
    <source>
        <dbReference type="ARBA" id="ARBA00001971"/>
    </source>
</evidence>
<evidence type="ECO:0000313" key="11">
    <source>
        <dbReference type="EMBL" id="CAE6485513.1"/>
    </source>
</evidence>
<keyword evidence="6 10" id="KW-0560">Oxidoreductase</keyword>
<evidence type="ECO:0000313" key="12">
    <source>
        <dbReference type="Proteomes" id="UP000663861"/>
    </source>
</evidence>
<dbReference type="Proteomes" id="UP000663861">
    <property type="component" value="Unassembled WGS sequence"/>
</dbReference>
<dbReference type="PRINTS" id="PR00385">
    <property type="entry name" value="P450"/>
</dbReference>
<evidence type="ECO:0000256" key="7">
    <source>
        <dbReference type="ARBA" id="ARBA00023004"/>
    </source>
</evidence>
<keyword evidence="7 9" id="KW-0408">Iron</keyword>
<evidence type="ECO:0000256" key="6">
    <source>
        <dbReference type="ARBA" id="ARBA00023002"/>
    </source>
</evidence>
<name>A0A8H3H7E2_9AGAM</name>
<dbReference type="Gene3D" id="1.10.630.10">
    <property type="entry name" value="Cytochrome P450"/>
    <property type="match status" value="1"/>
</dbReference>
<dbReference type="GO" id="GO:0005506">
    <property type="term" value="F:iron ion binding"/>
    <property type="evidence" value="ECO:0007669"/>
    <property type="project" value="InterPro"/>
</dbReference>
<comment type="similarity">
    <text evidence="3 10">Belongs to the cytochrome P450 family.</text>
</comment>
<dbReference type="Pfam" id="PF00067">
    <property type="entry name" value="p450"/>
    <property type="match status" value="1"/>
</dbReference>
<dbReference type="PANTHER" id="PTHR46300:SF7">
    <property type="entry name" value="P450, PUTATIVE (EUROFUNG)-RELATED"/>
    <property type="match status" value="1"/>
</dbReference>
<keyword evidence="4 9" id="KW-0349">Heme</keyword>
<evidence type="ECO:0000256" key="8">
    <source>
        <dbReference type="ARBA" id="ARBA00023033"/>
    </source>
</evidence>
<dbReference type="SUPFAM" id="SSF48264">
    <property type="entry name" value="Cytochrome P450"/>
    <property type="match status" value="1"/>
</dbReference>
<evidence type="ECO:0000256" key="5">
    <source>
        <dbReference type="ARBA" id="ARBA00022723"/>
    </source>
</evidence>
<dbReference type="AlphaFoldDB" id="A0A8H3H7E2"/>
<reference evidence="11" key="1">
    <citation type="submission" date="2021-01" db="EMBL/GenBank/DDBJ databases">
        <authorList>
            <person name="Kaushik A."/>
        </authorList>
    </citation>
    <scope>NUCLEOTIDE SEQUENCE</scope>
    <source>
        <strain evidence="11">AG4-RS23</strain>
    </source>
</reference>
<dbReference type="InterPro" id="IPR017972">
    <property type="entry name" value="Cyt_P450_CS"/>
</dbReference>
<dbReference type="GO" id="GO:0020037">
    <property type="term" value="F:heme binding"/>
    <property type="evidence" value="ECO:0007669"/>
    <property type="project" value="InterPro"/>
</dbReference>
<evidence type="ECO:0000256" key="2">
    <source>
        <dbReference type="ARBA" id="ARBA00005179"/>
    </source>
</evidence>
<sequence length="517" mass="58785">MLDKHLLIGLTVATGLLAYMVLKDKREDQSTENNNHLPPSPKPEPVIGNLRSIPNGHEHLGFMELGKKLGTKMFSLSMFGTTLIVLNDREDAVNLFDKRSGIYSDRNCPRMIREPSLLAWKELGTLIPYGERWRKYRRLMNHWLNRPAVVAYRQPQEQATRKLLRRLLDSPKEIRSSRELDAEISLAVATILFRSLYGYEAESSTDPFLSRTQALFTHVGYAILSSNYLVNTIPALLYVPEWFPGAGWKREATKWRKEKETLINEIYHIGLENTKKDEGAQIMVGSLRQEALKLGLSEQLSDNYVKHILMTLVGAGRETTVNTLMMFLVAMVLFPEVQKKAQQELDSVIGNTRLPSFEDQAQLGYIERVIQETLRWSPVLPLVPHMILKDDTYKDYFMPGGGIVVANVWAMNYDETVYKDPQTFDPDRFLDPSVPPPPSFGWGRRRCPGAFFAEASLFIAISSILMTFDIGVAQDENGKDVLPSSKTTNTLVRAPEPFMLKLTPRSEIHAELIRNNT</sequence>
<dbReference type="GO" id="GO:0004497">
    <property type="term" value="F:monooxygenase activity"/>
    <property type="evidence" value="ECO:0007669"/>
    <property type="project" value="UniProtKB-KW"/>
</dbReference>
<protein>
    <recommendedName>
        <fullName evidence="13">O-methylsterigmatocystin oxidoreductase</fullName>
    </recommendedName>
</protein>
<dbReference type="InterPro" id="IPR001128">
    <property type="entry name" value="Cyt_P450"/>
</dbReference>
<dbReference type="InterPro" id="IPR036396">
    <property type="entry name" value="Cyt_P450_sf"/>
</dbReference>
<keyword evidence="8 10" id="KW-0503">Monooxygenase</keyword>
<comment type="cofactor">
    <cofactor evidence="1 9">
        <name>heme</name>
        <dbReference type="ChEBI" id="CHEBI:30413"/>
    </cofactor>
</comment>
<evidence type="ECO:0008006" key="13">
    <source>
        <dbReference type="Google" id="ProtNLM"/>
    </source>
</evidence>
<dbReference type="CDD" id="cd11065">
    <property type="entry name" value="CYP64-like"/>
    <property type="match status" value="1"/>
</dbReference>
<evidence type="ECO:0000256" key="9">
    <source>
        <dbReference type="PIRSR" id="PIRSR602401-1"/>
    </source>
</evidence>
<evidence type="ECO:0000256" key="10">
    <source>
        <dbReference type="RuleBase" id="RU000461"/>
    </source>
</evidence>
<dbReference type="PRINTS" id="PR00463">
    <property type="entry name" value="EP450I"/>
</dbReference>
<comment type="pathway">
    <text evidence="2">Secondary metabolite biosynthesis.</text>
</comment>
<keyword evidence="5 9" id="KW-0479">Metal-binding</keyword>